<feature type="active site" description="Proton acceptor" evidence="2">
    <location>
        <position position="286"/>
    </location>
</feature>
<dbReference type="Proteomes" id="UP000245423">
    <property type="component" value="Chromosome 1"/>
</dbReference>
<keyword evidence="1" id="KW-0482">Metalloprotease</keyword>
<organism evidence="6 7">
    <name type="scientific">[Clostridium] ultunense Esp</name>
    <dbReference type="NCBI Taxonomy" id="1288971"/>
    <lineage>
        <taxon>Bacteria</taxon>
        <taxon>Bacillati</taxon>
        <taxon>Bacillota</taxon>
        <taxon>Tissierellia</taxon>
        <taxon>Tissierellales</taxon>
        <taxon>Tepidimicrobiaceae</taxon>
        <taxon>Schnuerera</taxon>
    </lineage>
</organism>
<comment type="function">
    <text evidence="1">Catalyzes the hydrolytic cleavage of a subset of L-isoaspartyl (L-beta-aspartyl) dipeptides. Used to degrade proteins damaged by L-isoaspartyl residues formation.</text>
</comment>
<dbReference type="InterPro" id="IPR050378">
    <property type="entry name" value="Metallo-dep_Hydrolases_sf"/>
</dbReference>
<evidence type="ECO:0000313" key="6">
    <source>
        <dbReference type="EMBL" id="SHD76023.1"/>
    </source>
</evidence>
<feature type="binding site" evidence="3">
    <location>
        <position position="100"/>
    </location>
    <ligand>
        <name>substrate</name>
    </ligand>
</feature>
<feature type="binding site" evidence="3">
    <location>
        <begin position="69"/>
        <end position="71"/>
    </location>
    <ligand>
        <name>substrate</name>
    </ligand>
</feature>
<feature type="binding site" evidence="4">
    <location>
        <position position="64"/>
    </location>
    <ligand>
        <name>Zn(2+)</name>
        <dbReference type="ChEBI" id="CHEBI:29105"/>
        <label>1</label>
        <note>catalytic</note>
    </ligand>
</feature>
<evidence type="ECO:0000256" key="1">
    <source>
        <dbReference type="PIRNR" id="PIRNR001238"/>
    </source>
</evidence>
<reference evidence="6 7" key="1">
    <citation type="submission" date="2016-11" db="EMBL/GenBank/DDBJ databases">
        <authorList>
            <person name="Manzoor S."/>
        </authorList>
    </citation>
    <scope>NUCLEOTIDE SEQUENCE [LARGE SCALE GENOMIC DNA]</scope>
    <source>
        <strain evidence="6">Clostridium ultunense strain Esp</strain>
    </source>
</reference>
<accession>M1ZIK9</accession>
<dbReference type="EMBL" id="LT669839">
    <property type="protein sequence ID" value="SHD76023.1"/>
    <property type="molecule type" value="Genomic_DNA"/>
</dbReference>
<dbReference type="Gene3D" id="2.30.40.10">
    <property type="entry name" value="Urease, subunit C, domain 1"/>
    <property type="match status" value="1"/>
</dbReference>
<dbReference type="SUPFAM" id="SSF51556">
    <property type="entry name" value="Metallo-dependent hydrolases"/>
    <property type="match status" value="1"/>
</dbReference>
<dbReference type="PIRSF" id="PIRSF001238">
    <property type="entry name" value="IadA"/>
    <property type="match status" value="1"/>
</dbReference>
<dbReference type="PANTHER" id="PTHR11647:SF1">
    <property type="entry name" value="COLLAPSIN RESPONSE MEDIATOR PROTEIN"/>
    <property type="match status" value="1"/>
</dbReference>
<dbReference type="RefSeq" id="WP_005588639.1">
    <property type="nucleotide sequence ID" value="NZ_LT669839.1"/>
</dbReference>
<comment type="subcellular location">
    <subcellularLocation>
        <location evidence="1">Cytoplasm</location>
    </subcellularLocation>
</comment>
<dbReference type="InterPro" id="IPR032466">
    <property type="entry name" value="Metal_Hydrolase"/>
</dbReference>
<dbReference type="OrthoDB" id="9775607at2"/>
<name>M1ZIK9_9FIRM</name>
<dbReference type="NCBIfam" id="TIGR01975">
    <property type="entry name" value="isoAsp_dipep"/>
    <property type="match status" value="1"/>
</dbReference>
<dbReference type="GO" id="GO:0008798">
    <property type="term" value="F:beta-aspartyl-peptidase activity"/>
    <property type="evidence" value="ECO:0007669"/>
    <property type="project" value="InterPro"/>
</dbReference>
<dbReference type="HOGENOM" id="CLU_058216_0_0_9"/>
<keyword evidence="1 4" id="KW-0479">Metal-binding</keyword>
<dbReference type="EC" id="3.4.19.-" evidence="1"/>
<feature type="binding site" evidence="3">
    <location>
        <position position="164"/>
    </location>
    <ligand>
        <name>substrate</name>
    </ligand>
</feature>
<evidence type="ECO:0000256" key="3">
    <source>
        <dbReference type="PIRSR" id="PIRSR001238-2"/>
    </source>
</evidence>
<dbReference type="InterPro" id="IPR006680">
    <property type="entry name" value="Amidohydro-rel"/>
</dbReference>
<feature type="binding site" evidence="3">
    <location>
        <position position="290"/>
    </location>
    <ligand>
        <name>substrate</name>
    </ligand>
</feature>
<feature type="binding site" evidence="4">
    <location>
        <position position="225"/>
    </location>
    <ligand>
        <name>Zn(2+)</name>
        <dbReference type="ChEBI" id="CHEBI:29105"/>
        <label>2</label>
        <note>catalytic</note>
    </ligand>
</feature>
<dbReference type="GO" id="GO:0006508">
    <property type="term" value="P:proteolysis"/>
    <property type="evidence" value="ECO:0007669"/>
    <property type="project" value="UniProtKB-KW"/>
</dbReference>
<evidence type="ECO:0000259" key="5">
    <source>
        <dbReference type="Pfam" id="PF01979"/>
    </source>
</evidence>
<dbReference type="Gene3D" id="3.20.20.140">
    <property type="entry name" value="Metal-dependent hydrolases"/>
    <property type="match status" value="1"/>
</dbReference>
<keyword evidence="1" id="KW-0645">Protease</keyword>
<dbReference type="InterPro" id="IPR010229">
    <property type="entry name" value="Pept_M38_dipep"/>
</dbReference>
<sequence length="390" mass="42317">MLKVIKNGEVYCPNYLGQKDVLIIGSKIGYIMDEINIPKNFVEIEVIDATNKYLVPGFIDSHVHICGGGGEGGYKTRTPEIQLTDITLGGVTTVIGVLGTDGTTRNMGNLIAKARGLEEEGISTYVYTGSYQVPIRTLTGNIQDDIVLIDKIIGVGEVAMSDHRSSQPTVNDFAKVAAEARVGGILSGKAGIVNIHMGDGKRELDFIEEIVENTEIPITQFLPTHMNRNRSLFNRAIEYARKGGIVDFTTSTTKRFLEEGETKCSKALKILLDEGVSSGNITFSSDGQGSLPEFDERDEFIGLGVGKVASLYGEVRDSILDEKLPMEKALKVITSNPADVLKLSNKGYIEEGRDADIVLLNKNTLEIDTVIALGEIMVLAGKPVIRGTFE</sequence>
<dbReference type="GO" id="GO:0008237">
    <property type="term" value="F:metallopeptidase activity"/>
    <property type="evidence" value="ECO:0007669"/>
    <property type="project" value="UniProtKB-KW"/>
</dbReference>
<keyword evidence="1 4" id="KW-0862">Zinc</keyword>
<dbReference type="SUPFAM" id="SSF51338">
    <property type="entry name" value="Composite domain of metallo-dependent hydrolases"/>
    <property type="match status" value="1"/>
</dbReference>
<dbReference type="PANTHER" id="PTHR11647">
    <property type="entry name" value="HYDRANTOINASE/DIHYDROPYRIMIDINASE FAMILY MEMBER"/>
    <property type="match status" value="1"/>
</dbReference>
<dbReference type="Pfam" id="PF01979">
    <property type="entry name" value="Amidohydro_1"/>
    <property type="match status" value="1"/>
</dbReference>
<feature type="binding site" evidence="4">
    <location>
        <position position="286"/>
    </location>
    <ligand>
        <name>Zn(2+)</name>
        <dbReference type="ChEBI" id="CHEBI:29105"/>
        <label>1</label>
        <note>catalytic</note>
    </ligand>
</feature>
<keyword evidence="7" id="KW-1185">Reference proteome</keyword>
<feature type="domain" description="Amidohydrolase-related" evidence="5">
    <location>
        <begin position="53"/>
        <end position="376"/>
    </location>
</feature>
<comment type="similarity">
    <text evidence="1">Belongs to the peptidase M38 family.</text>
</comment>
<evidence type="ECO:0000256" key="4">
    <source>
        <dbReference type="PIRSR" id="PIRSR001238-3"/>
    </source>
</evidence>
<feature type="binding site" evidence="3">
    <location>
        <position position="131"/>
    </location>
    <ligand>
        <name>substrate</name>
    </ligand>
</feature>
<protein>
    <recommendedName>
        <fullName evidence="1">Isoaspartyl dipeptidase</fullName>
        <ecNumber evidence="1">3.4.19.-</ecNumber>
    </recommendedName>
</protein>
<comment type="cofactor">
    <cofactor evidence="1 4">
        <name>Zn(2+)</name>
        <dbReference type="ChEBI" id="CHEBI:29105"/>
    </cofactor>
    <text evidence="1 4">Binds 2 Zn(2+) ions per subunit.</text>
</comment>
<evidence type="ECO:0000256" key="2">
    <source>
        <dbReference type="PIRSR" id="PIRSR001238-1"/>
    </source>
</evidence>
<evidence type="ECO:0000313" key="7">
    <source>
        <dbReference type="Proteomes" id="UP000245423"/>
    </source>
</evidence>
<gene>
    <name evidence="6" type="primary">iadA</name>
    <name evidence="6" type="ORF">CUESP1_0639</name>
</gene>
<dbReference type="GO" id="GO:0005737">
    <property type="term" value="C:cytoplasm"/>
    <property type="evidence" value="ECO:0007669"/>
    <property type="project" value="UniProtKB-SubCell"/>
</dbReference>
<dbReference type="GO" id="GO:0016810">
    <property type="term" value="F:hydrolase activity, acting on carbon-nitrogen (but not peptide) bonds"/>
    <property type="evidence" value="ECO:0007669"/>
    <property type="project" value="InterPro"/>
</dbReference>
<proteinExistence type="inferred from homology"/>
<keyword evidence="1 6" id="KW-0378">Hydrolase</keyword>
<dbReference type="GO" id="GO:0046872">
    <property type="term" value="F:metal ion binding"/>
    <property type="evidence" value="ECO:0007669"/>
    <property type="project" value="UniProtKB-KW"/>
</dbReference>
<dbReference type="InterPro" id="IPR011059">
    <property type="entry name" value="Metal-dep_hydrolase_composite"/>
</dbReference>
<feature type="binding site" evidence="4">
    <location>
        <position position="196"/>
    </location>
    <ligand>
        <name>Zn(2+)</name>
        <dbReference type="ChEBI" id="CHEBI:29105"/>
        <label>2</label>
        <note>catalytic</note>
    </ligand>
</feature>
<dbReference type="AlphaFoldDB" id="M1ZIK9"/>
<feature type="binding site" evidence="4">
    <location>
        <position position="62"/>
    </location>
    <ligand>
        <name>Zn(2+)</name>
        <dbReference type="ChEBI" id="CHEBI:29105"/>
        <label>1</label>
        <note>catalytic</note>
    </ligand>
</feature>
<feature type="binding site" evidence="3">
    <location>
        <position position="228"/>
    </location>
    <ligand>
        <name>substrate</name>
    </ligand>
</feature>
<comment type="PTM">
    <text evidence="1">Carboxylation allows a single lysine to coordinate two zinc ions.</text>
</comment>